<evidence type="ECO:0000256" key="12">
    <source>
        <dbReference type="ARBA" id="ARBA00047899"/>
    </source>
</evidence>
<keyword evidence="11" id="KW-0449">Lipoprotein</keyword>
<dbReference type="Gene3D" id="3.30.200.20">
    <property type="entry name" value="Phosphorylase Kinase, domain 1"/>
    <property type="match status" value="1"/>
</dbReference>
<dbReference type="EC" id="2.7.11.1" evidence="3"/>
<dbReference type="Pfam" id="PF00069">
    <property type="entry name" value="Pkinase"/>
    <property type="match status" value="1"/>
</dbReference>
<dbReference type="InterPro" id="IPR000719">
    <property type="entry name" value="Prot_kinase_dom"/>
</dbReference>
<evidence type="ECO:0000259" key="14">
    <source>
        <dbReference type="PROSITE" id="PS50011"/>
    </source>
</evidence>
<dbReference type="PANTHER" id="PTHR47985">
    <property type="entry name" value="OS07G0668900 PROTEIN"/>
    <property type="match status" value="1"/>
</dbReference>
<dbReference type="Gene3D" id="1.10.510.10">
    <property type="entry name" value="Transferase(Phosphotransferase) domain 1"/>
    <property type="match status" value="1"/>
</dbReference>
<dbReference type="OrthoDB" id="4062651at2759"/>
<dbReference type="SUPFAM" id="SSF56112">
    <property type="entry name" value="Protein kinase-like (PK-like)"/>
    <property type="match status" value="1"/>
</dbReference>
<dbReference type="SMART" id="SM00220">
    <property type="entry name" value="S_TKc"/>
    <property type="match status" value="1"/>
</dbReference>
<evidence type="ECO:0000313" key="16">
    <source>
        <dbReference type="Proteomes" id="UP000594638"/>
    </source>
</evidence>
<dbReference type="GO" id="GO:0004674">
    <property type="term" value="F:protein serine/threonine kinase activity"/>
    <property type="evidence" value="ECO:0007669"/>
    <property type="project" value="UniProtKB-KW"/>
</dbReference>
<gene>
    <name evidence="15" type="ORF">OLEA9_A020947</name>
</gene>
<evidence type="ECO:0000256" key="1">
    <source>
        <dbReference type="ARBA" id="ARBA00004193"/>
    </source>
</evidence>
<dbReference type="Gramene" id="OE9A020947T2">
    <property type="protein sequence ID" value="OE9A020947C2"/>
    <property type="gene ID" value="OE9A020947"/>
</dbReference>
<evidence type="ECO:0000256" key="5">
    <source>
        <dbReference type="ARBA" id="ARBA00022527"/>
    </source>
</evidence>
<name>A0A8S0RKG8_OLEEU</name>
<evidence type="ECO:0000256" key="10">
    <source>
        <dbReference type="ARBA" id="ARBA00023136"/>
    </source>
</evidence>
<comment type="catalytic activity">
    <reaction evidence="13">
        <text>L-seryl-[protein] + ATP = O-phospho-L-seryl-[protein] + ADP + H(+)</text>
        <dbReference type="Rhea" id="RHEA:17989"/>
        <dbReference type="Rhea" id="RHEA-COMP:9863"/>
        <dbReference type="Rhea" id="RHEA-COMP:11604"/>
        <dbReference type="ChEBI" id="CHEBI:15378"/>
        <dbReference type="ChEBI" id="CHEBI:29999"/>
        <dbReference type="ChEBI" id="CHEBI:30616"/>
        <dbReference type="ChEBI" id="CHEBI:83421"/>
        <dbReference type="ChEBI" id="CHEBI:456216"/>
        <dbReference type="EC" id="2.7.11.1"/>
    </reaction>
</comment>
<comment type="similarity">
    <text evidence="2">Belongs to the protein kinase superfamily. Ser/Thr protein kinase family.</text>
</comment>
<keyword evidence="6" id="KW-0808">Transferase</keyword>
<evidence type="ECO:0000256" key="7">
    <source>
        <dbReference type="ARBA" id="ARBA00022741"/>
    </source>
</evidence>
<evidence type="ECO:0000256" key="6">
    <source>
        <dbReference type="ARBA" id="ARBA00022679"/>
    </source>
</evidence>
<keyword evidence="7" id="KW-0547">Nucleotide-binding</keyword>
<organism evidence="15 16">
    <name type="scientific">Olea europaea subsp. europaea</name>
    <dbReference type="NCBI Taxonomy" id="158383"/>
    <lineage>
        <taxon>Eukaryota</taxon>
        <taxon>Viridiplantae</taxon>
        <taxon>Streptophyta</taxon>
        <taxon>Embryophyta</taxon>
        <taxon>Tracheophyta</taxon>
        <taxon>Spermatophyta</taxon>
        <taxon>Magnoliopsida</taxon>
        <taxon>eudicotyledons</taxon>
        <taxon>Gunneridae</taxon>
        <taxon>Pentapetalae</taxon>
        <taxon>asterids</taxon>
        <taxon>lamiids</taxon>
        <taxon>Lamiales</taxon>
        <taxon>Oleaceae</taxon>
        <taxon>Oleeae</taxon>
        <taxon>Olea</taxon>
    </lineage>
</organism>
<comment type="catalytic activity">
    <reaction evidence="12">
        <text>L-threonyl-[protein] + ATP = O-phospho-L-threonyl-[protein] + ADP + H(+)</text>
        <dbReference type="Rhea" id="RHEA:46608"/>
        <dbReference type="Rhea" id="RHEA-COMP:11060"/>
        <dbReference type="Rhea" id="RHEA-COMP:11605"/>
        <dbReference type="ChEBI" id="CHEBI:15378"/>
        <dbReference type="ChEBI" id="CHEBI:30013"/>
        <dbReference type="ChEBI" id="CHEBI:30616"/>
        <dbReference type="ChEBI" id="CHEBI:61977"/>
        <dbReference type="ChEBI" id="CHEBI:456216"/>
        <dbReference type="EC" id="2.7.11.1"/>
    </reaction>
</comment>
<keyword evidence="4" id="KW-1003">Cell membrane</keyword>
<comment type="subcellular location">
    <subcellularLocation>
        <location evidence="1">Cell membrane</location>
        <topology evidence="1">Lipid-anchor</topology>
    </subcellularLocation>
</comment>
<reference evidence="15 16" key="1">
    <citation type="submission" date="2019-12" db="EMBL/GenBank/DDBJ databases">
        <authorList>
            <person name="Alioto T."/>
            <person name="Alioto T."/>
            <person name="Gomez Garrido J."/>
        </authorList>
    </citation>
    <scope>NUCLEOTIDE SEQUENCE [LARGE SCALE GENOMIC DNA]</scope>
</reference>
<evidence type="ECO:0000256" key="4">
    <source>
        <dbReference type="ARBA" id="ARBA00022475"/>
    </source>
</evidence>
<dbReference type="PROSITE" id="PS50011">
    <property type="entry name" value="PROTEIN_KINASE_DOM"/>
    <property type="match status" value="1"/>
</dbReference>
<dbReference type="AlphaFoldDB" id="A0A8S0RKG8"/>
<evidence type="ECO:0000313" key="15">
    <source>
        <dbReference type="EMBL" id="CAA2980329.1"/>
    </source>
</evidence>
<comment type="caution">
    <text evidence="15">The sequence shown here is derived from an EMBL/GenBank/DDBJ whole genome shotgun (WGS) entry which is preliminary data.</text>
</comment>
<dbReference type="EMBL" id="CACTIH010003645">
    <property type="protein sequence ID" value="CAA2980329.1"/>
    <property type="molecule type" value="Genomic_DNA"/>
</dbReference>
<dbReference type="PANTHER" id="PTHR47985:SF93">
    <property type="entry name" value="SERINE_THREONINE-PROTEIN KINASE PBL7 ISOFORM X1-RELATED"/>
    <property type="match status" value="1"/>
</dbReference>
<dbReference type="FunFam" id="1.10.510.10:FF:000032">
    <property type="entry name" value="Serine/threonine-protein kinase PBS1"/>
    <property type="match status" value="1"/>
</dbReference>
<evidence type="ECO:0000256" key="3">
    <source>
        <dbReference type="ARBA" id="ARBA00012513"/>
    </source>
</evidence>
<dbReference type="GO" id="GO:0005886">
    <property type="term" value="C:plasma membrane"/>
    <property type="evidence" value="ECO:0007669"/>
    <property type="project" value="UniProtKB-SubCell"/>
</dbReference>
<dbReference type="GO" id="GO:0005524">
    <property type="term" value="F:ATP binding"/>
    <property type="evidence" value="ECO:0007669"/>
    <property type="project" value="UniProtKB-KW"/>
</dbReference>
<dbReference type="InterPro" id="IPR008271">
    <property type="entry name" value="Ser/Thr_kinase_AS"/>
</dbReference>
<protein>
    <recommendedName>
        <fullName evidence="3">non-specific serine/threonine protein kinase</fullName>
        <ecNumber evidence="3">2.7.11.1</ecNumber>
    </recommendedName>
</protein>
<dbReference type="CDD" id="cd14066">
    <property type="entry name" value="STKc_IRAK"/>
    <property type="match status" value="1"/>
</dbReference>
<keyword evidence="8 15" id="KW-0418">Kinase</keyword>
<keyword evidence="10" id="KW-0472">Membrane</keyword>
<sequence>MGNEFRSVTVVRIGEIFTKQNDFGRRVILLLLLLQVQELGAFFKRVLGFGYHLPRGCFLKMSEKPEILQDSSVSEDAADQSRSNAISFSFRELATATRNFRQLIGEGGFGPVYKGKIESTGQIVAVKKLNQNGLQGNKEFLVEVLMLSLLRHPNLINLVGYCDEGDQRILVYEFLPLGSLESRLHDLTPDMQPLDWNMRMKIAAGIANGLNYLHHKANPPVIYRDLKSSNILLDDGFLPKLSDFGLAKFGPHEDKSHVSTRVMGTYGYCAPEYAATGHLTLKSDVYSFGIVLLEIISGLTALDETRVRGKHKLLDWVRPMLIDPKNFLQLADKKLNGQFPKSVFCKTVELVLICVRDNAPSRPTMTEVVGAMDYLTSKKYDPCAA</sequence>
<keyword evidence="5" id="KW-0723">Serine/threonine-protein kinase</keyword>
<evidence type="ECO:0000256" key="8">
    <source>
        <dbReference type="ARBA" id="ARBA00022777"/>
    </source>
</evidence>
<evidence type="ECO:0000256" key="11">
    <source>
        <dbReference type="ARBA" id="ARBA00023288"/>
    </source>
</evidence>
<dbReference type="FunFam" id="3.30.200.20:FF:000244">
    <property type="entry name" value="Serine/threonine-protein kinase CDL1-like"/>
    <property type="match status" value="1"/>
</dbReference>
<evidence type="ECO:0000256" key="2">
    <source>
        <dbReference type="ARBA" id="ARBA00008684"/>
    </source>
</evidence>
<keyword evidence="16" id="KW-1185">Reference proteome</keyword>
<keyword evidence="9" id="KW-0067">ATP-binding</keyword>
<dbReference type="PROSITE" id="PS00108">
    <property type="entry name" value="PROTEIN_KINASE_ST"/>
    <property type="match status" value="1"/>
</dbReference>
<dbReference type="InterPro" id="IPR011009">
    <property type="entry name" value="Kinase-like_dom_sf"/>
</dbReference>
<dbReference type="Proteomes" id="UP000594638">
    <property type="component" value="Unassembled WGS sequence"/>
</dbReference>
<evidence type="ECO:0000256" key="9">
    <source>
        <dbReference type="ARBA" id="ARBA00022840"/>
    </source>
</evidence>
<feature type="domain" description="Protein kinase" evidence="14">
    <location>
        <begin position="98"/>
        <end position="375"/>
    </location>
</feature>
<proteinExistence type="inferred from homology"/>
<evidence type="ECO:0000256" key="13">
    <source>
        <dbReference type="ARBA" id="ARBA00048679"/>
    </source>
</evidence>
<accession>A0A8S0RKG8</accession>